<dbReference type="AlphaFoldDB" id="A0A4R0SZZ1"/>
<evidence type="ECO:0000313" key="2">
    <source>
        <dbReference type="EMBL" id="TCD95625.1"/>
    </source>
</evidence>
<name>A0A4R0SZZ1_BIFLL</name>
<reference evidence="2" key="2">
    <citation type="submission" date="2019-02" db="EMBL/GenBank/DDBJ databases">
        <authorList>
            <person name="Odamaki T."/>
        </authorList>
    </citation>
    <scope>NUCLEOTIDE SEQUENCE</scope>
    <source>
        <strain evidence="2">MCC10015</strain>
        <strain evidence="3">MCC10119</strain>
    </source>
</reference>
<evidence type="ECO:0000313" key="3">
    <source>
        <dbReference type="EMBL" id="TCF68186.1"/>
    </source>
</evidence>
<accession>A0A4R0SZZ1</accession>
<feature type="region of interest" description="Disordered" evidence="1">
    <location>
        <begin position="93"/>
        <end position="113"/>
    </location>
</feature>
<feature type="compositionally biased region" description="Basic and acidic residues" evidence="1">
    <location>
        <begin position="93"/>
        <end position="105"/>
    </location>
</feature>
<organism evidence="2 5">
    <name type="scientific">Bifidobacterium longum subsp. longum</name>
    <dbReference type="NCBI Taxonomy" id="1679"/>
    <lineage>
        <taxon>Bacteria</taxon>
        <taxon>Bacillati</taxon>
        <taxon>Actinomycetota</taxon>
        <taxon>Actinomycetes</taxon>
        <taxon>Bifidobacteriales</taxon>
        <taxon>Bifidobacteriaceae</taxon>
        <taxon>Bifidobacterium</taxon>
    </lineage>
</organism>
<gene>
    <name evidence="2" type="ORF">MCC10015_1938</name>
    <name evidence="3" type="ORF">MCC10119_1798</name>
</gene>
<evidence type="ECO:0008006" key="6">
    <source>
        <dbReference type="Google" id="ProtNLM"/>
    </source>
</evidence>
<dbReference type="Proteomes" id="UP000292729">
    <property type="component" value="Unassembled WGS sequence"/>
</dbReference>
<sequence>MQCMSINDWFEKITGGESYNAVAKKAGVQASSIWRQLPDRLSEKNAVAIARAYGRPAIEPLIIMGLLTDDDIKAIKSQDALRDASDDELMAELGRRIKASSEDPKWQQPPKVE</sequence>
<comment type="caution">
    <text evidence="2">The sequence shown here is derived from an EMBL/GenBank/DDBJ whole genome shotgun (WGS) entry which is preliminary data.</text>
</comment>
<dbReference type="EMBL" id="SHPX01000047">
    <property type="protein sequence ID" value="TCD95625.1"/>
    <property type="molecule type" value="Genomic_DNA"/>
</dbReference>
<dbReference type="Proteomes" id="UP000293441">
    <property type="component" value="Unassembled WGS sequence"/>
</dbReference>
<reference evidence="4 5" key="1">
    <citation type="journal article" date="2018" name="Sci. Rep.">
        <title>Genomic diversity and distribution of Bifidobacterium longum subsp. longum across the human lifespan.</title>
        <authorList>
            <person name="Odamaki T."/>
            <person name="Bottacini F."/>
            <person name="Kato K."/>
            <person name="Mitsuyama E."/>
            <person name="Yoshida K."/>
            <person name="Horigome A."/>
            <person name="Xiao J.Z."/>
            <person name="van Sinderen D."/>
        </authorList>
    </citation>
    <scope>NUCLEOTIDE SEQUENCE [LARGE SCALE GENOMIC DNA]</scope>
    <source>
        <strain evidence="2 5">MCC10015</strain>
        <strain evidence="3 4">MCC10119</strain>
    </source>
</reference>
<evidence type="ECO:0000313" key="5">
    <source>
        <dbReference type="Proteomes" id="UP000293441"/>
    </source>
</evidence>
<dbReference type="EMBL" id="SHTI01000033">
    <property type="protein sequence ID" value="TCF68186.1"/>
    <property type="molecule type" value="Genomic_DNA"/>
</dbReference>
<protein>
    <recommendedName>
        <fullName evidence="6">DNA-binding protein</fullName>
    </recommendedName>
</protein>
<evidence type="ECO:0000256" key="1">
    <source>
        <dbReference type="SAM" id="MobiDB-lite"/>
    </source>
</evidence>
<evidence type="ECO:0000313" key="4">
    <source>
        <dbReference type="Proteomes" id="UP000292729"/>
    </source>
</evidence>
<proteinExistence type="predicted"/>